<dbReference type="AlphaFoldDB" id="A0AAV7KPX0"/>
<name>A0AAV7KPX0_PLEWA</name>
<dbReference type="EMBL" id="JANPWB010000016">
    <property type="protein sequence ID" value="KAJ1081075.1"/>
    <property type="molecule type" value="Genomic_DNA"/>
</dbReference>
<accession>A0AAV7KPX0</accession>
<reference evidence="1" key="1">
    <citation type="journal article" date="2022" name="bioRxiv">
        <title>Sequencing and chromosome-scale assembly of the giantPleurodeles waltlgenome.</title>
        <authorList>
            <person name="Brown T."/>
            <person name="Elewa A."/>
            <person name="Iarovenko S."/>
            <person name="Subramanian E."/>
            <person name="Araus A.J."/>
            <person name="Petzold A."/>
            <person name="Susuki M."/>
            <person name="Suzuki K.-i.T."/>
            <person name="Hayashi T."/>
            <person name="Toyoda A."/>
            <person name="Oliveira C."/>
            <person name="Osipova E."/>
            <person name="Leigh N.D."/>
            <person name="Simon A."/>
            <person name="Yun M.H."/>
        </authorList>
    </citation>
    <scope>NUCLEOTIDE SEQUENCE</scope>
    <source>
        <strain evidence="1">20211129_DDA</strain>
        <tissue evidence="1">Liver</tissue>
    </source>
</reference>
<keyword evidence="2" id="KW-1185">Reference proteome</keyword>
<gene>
    <name evidence="1" type="ORF">NDU88_001259</name>
</gene>
<dbReference type="Proteomes" id="UP001066276">
    <property type="component" value="Chromosome 12"/>
</dbReference>
<protein>
    <submittedName>
        <fullName evidence="1">Uncharacterized protein</fullName>
    </submittedName>
</protein>
<proteinExistence type="predicted"/>
<sequence length="97" mass="10602">MQYDPHRTRQLKQRRRVRSDCLVGKDPCCGMGPGESDRFTLERQVAKTGGVWLGAGALPESVQTGHGVQPELLEETRAEGAALPARTGEVARPFSNK</sequence>
<evidence type="ECO:0000313" key="1">
    <source>
        <dbReference type="EMBL" id="KAJ1081075.1"/>
    </source>
</evidence>
<evidence type="ECO:0000313" key="2">
    <source>
        <dbReference type="Proteomes" id="UP001066276"/>
    </source>
</evidence>
<comment type="caution">
    <text evidence="1">The sequence shown here is derived from an EMBL/GenBank/DDBJ whole genome shotgun (WGS) entry which is preliminary data.</text>
</comment>
<organism evidence="1 2">
    <name type="scientific">Pleurodeles waltl</name>
    <name type="common">Iberian ribbed newt</name>
    <dbReference type="NCBI Taxonomy" id="8319"/>
    <lineage>
        <taxon>Eukaryota</taxon>
        <taxon>Metazoa</taxon>
        <taxon>Chordata</taxon>
        <taxon>Craniata</taxon>
        <taxon>Vertebrata</taxon>
        <taxon>Euteleostomi</taxon>
        <taxon>Amphibia</taxon>
        <taxon>Batrachia</taxon>
        <taxon>Caudata</taxon>
        <taxon>Salamandroidea</taxon>
        <taxon>Salamandridae</taxon>
        <taxon>Pleurodelinae</taxon>
        <taxon>Pleurodeles</taxon>
    </lineage>
</organism>